<protein>
    <submittedName>
        <fullName evidence="4">Uncharacterized protein</fullName>
    </submittedName>
</protein>
<dbReference type="PROSITE" id="PS50935">
    <property type="entry name" value="SSB"/>
    <property type="match status" value="1"/>
</dbReference>
<dbReference type="CDD" id="cd04496">
    <property type="entry name" value="SSB_OBF"/>
    <property type="match status" value="1"/>
</dbReference>
<dbReference type="EMBL" id="VIFY01000087">
    <property type="protein sequence ID" value="TQB71176.1"/>
    <property type="molecule type" value="Genomic_DNA"/>
</dbReference>
<dbReference type="Gene3D" id="2.40.50.140">
    <property type="entry name" value="Nucleic acid-binding proteins"/>
    <property type="match status" value="1"/>
</dbReference>
<dbReference type="STRING" id="5098.A0A507QVB0"/>
<dbReference type="InterPro" id="IPR012340">
    <property type="entry name" value="NA-bd_OB-fold"/>
</dbReference>
<dbReference type="AlphaFoldDB" id="A0A507QVB0"/>
<sequence length="156" mass="17634">MSAFMPLRPMLRTSMSAPFSARSFSSSSSRSLARMIISGRLAGEPSLHTTQSGSEILRYTVSTFSGTKKNPHISYYRIATFPSNEKQRDYILGLPKGSLVYVETDASLRNFEDVSDGKLQQRLNLIQRHLQVIARARPHEEPEDQEEPQNYGSEEH</sequence>
<name>A0A507QVB0_MONPU</name>
<keyword evidence="5" id="KW-1185">Reference proteome</keyword>
<evidence type="ECO:0000256" key="3">
    <source>
        <dbReference type="SAM" id="MobiDB-lite"/>
    </source>
</evidence>
<dbReference type="Pfam" id="PF00436">
    <property type="entry name" value="SSB"/>
    <property type="match status" value="1"/>
</dbReference>
<evidence type="ECO:0000313" key="5">
    <source>
        <dbReference type="Proteomes" id="UP000319663"/>
    </source>
</evidence>
<reference evidence="4 5" key="1">
    <citation type="submission" date="2019-06" db="EMBL/GenBank/DDBJ databases">
        <title>Wine fermentation using esterase from Monascus purpureus.</title>
        <authorList>
            <person name="Geng C."/>
            <person name="Zhang Y."/>
        </authorList>
    </citation>
    <scope>NUCLEOTIDE SEQUENCE [LARGE SCALE GENOMIC DNA]</scope>
    <source>
        <strain evidence="4">HQ1</strain>
    </source>
</reference>
<dbReference type="OrthoDB" id="1078367at2759"/>
<evidence type="ECO:0000313" key="4">
    <source>
        <dbReference type="EMBL" id="TQB71176.1"/>
    </source>
</evidence>
<dbReference type="GO" id="GO:0003697">
    <property type="term" value="F:single-stranded DNA binding"/>
    <property type="evidence" value="ECO:0007669"/>
    <property type="project" value="InterPro"/>
</dbReference>
<feature type="region of interest" description="Disordered" evidence="3">
    <location>
        <begin position="136"/>
        <end position="156"/>
    </location>
</feature>
<dbReference type="SUPFAM" id="SSF50249">
    <property type="entry name" value="Nucleic acid-binding proteins"/>
    <property type="match status" value="1"/>
</dbReference>
<gene>
    <name evidence="4" type="ORF">MPDQ_007766</name>
</gene>
<accession>A0A507QVB0</accession>
<evidence type="ECO:0000256" key="2">
    <source>
        <dbReference type="PROSITE-ProRule" id="PRU00252"/>
    </source>
</evidence>
<evidence type="ECO:0000256" key="1">
    <source>
        <dbReference type="ARBA" id="ARBA00023125"/>
    </source>
</evidence>
<comment type="caution">
    <text evidence="4">The sequence shown here is derived from an EMBL/GenBank/DDBJ whole genome shotgun (WGS) entry which is preliminary data.</text>
</comment>
<dbReference type="Proteomes" id="UP000319663">
    <property type="component" value="Unassembled WGS sequence"/>
</dbReference>
<proteinExistence type="predicted"/>
<organism evidence="4 5">
    <name type="scientific">Monascus purpureus</name>
    <name type="common">Red mold</name>
    <name type="synonym">Monascus anka</name>
    <dbReference type="NCBI Taxonomy" id="5098"/>
    <lineage>
        <taxon>Eukaryota</taxon>
        <taxon>Fungi</taxon>
        <taxon>Dikarya</taxon>
        <taxon>Ascomycota</taxon>
        <taxon>Pezizomycotina</taxon>
        <taxon>Eurotiomycetes</taxon>
        <taxon>Eurotiomycetidae</taxon>
        <taxon>Eurotiales</taxon>
        <taxon>Aspergillaceae</taxon>
        <taxon>Monascus</taxon>
    </lineage>
</organism>
<keyword evidence="1 2" id="KW-0238">DNA-binding</keyword>
<dbReference type="InterPro" id="IPR000424">
    <property type="entry name" value="Primosome_PriB/ssb"/>
</dbReference>